<dbReference type="AlphaFoldDB" id="A0A8R1ZC36"/>
<dbReference type="EnsemblMetazoa" id="PPA46959.1">
    <property type="protein sequence ID" value="PPA46959.1"/>
    <property type="gene ID" value="WBGene00304738"/>
</dbReference>
<accession>A0A8R1ZC36</accession>
<keyword evidence="2" id="KW-1185">Reference proteome</keyword>
<gene>
    <name evidence="1" type="primary">WBGene00304738</name>
</gene>
<evidence type="ECO:0000313" key="2">
    <source>
        <dbReference type="Proteomes" id="UP000005239"/>
    </source>
</evidence>
<name>A0A8R1ZC36_PRIPA</name>
<proteinExistence type="predicted"/>
<organism evidence="1 2">
    <name type="scientific">Pristionchus pacificus</name>
    <name type="common">Parasitic nematode worm</name>
    <dbReference type="NCBI Taxonomy" id="54126"/>
    <lineage>
        <taxon>Eukaryota</taxon>
        <taxon>Metazoa</taxon>
        <taxon>Ecdysozoa</taxon>
        <taxon>Nematoda</taxon>
        <taxon>Chromadorea</taxon>
        <taxon>Rhabditida</taxon>
        <taxon>Rhabditina</taxon>
        <taxon>Diplogasteromorpha</taxon>
        <taxon>Diplogasteroidea</taxon>
        <taxon>Neodiplogasteridae</taxon>
        <taxon>Pristionchus</taxon>
    </lineage>
</organism>
<dbReference type="OMA" id="IYHEPFN"/>
<reference evidence="1" key="2">
    <citation type="submission" date="2022-06" db="UniProtKB">
        <authorList>
            <consortium name="EnsemblMetazoa"/>
        </authorList>
    </citation>
    <scope>IDENTIFICATION</scope>
    <source>
        <strain evidence="1">PS312</strain>
    </source>
</reference>
<reference evidence="2" key="1">
    <citation type="journal article" date="2008" name="Nat. Genet.">
        <title>The Pristionchus pacificus genome provides a unique perspective on nematode lifestyle and parasitism.</title>
        <authorList>
            <person name="Dieterich C."/>
            <person name="Clifton S.W."/>
            <person name="Schuster L.N."/>
            <person name="Chinwalla A."/>
            <person name="Delehaunty K."/>
            <person name="Dinkelacker I."/>
            <person name="Fulton L."/>
            <person name="Fulton R."/>
            <person name="Godfrey J."/>
            <person name="Minx P."/>
            <person name="Mitreva M."/>
            <person name="Roeseler W."/>
            <person name="Tian H."/>
            <person name="Witte H."/>
            <person name="Yang S.P."/>
            <person name="Wilson R.K."/>
            <person name="Sommer R.J."/>
        </authorList>
    </citation>
    <scope>NUCLEOTIDE SEQUENCE [LARGE SCALE GENOMIC DNA]</scope>
    <source>
        <strain evidence="2">PS312</strain>
    </source>
</reference>
<evidence type="ECO:0000313" key="1">
    <source>
        <dbReference type="EnsemblMetazoa" id="PPA46959.1"/>
    </source>
</evidence>
<protein>
    <submittedName>
        <fullName evidence="1">Uncharacterized protein</fullName>
    </submittedName>
</protein>
<dbReference type="OrthoDB" id="5776556at2759"/>
<dbReference type="Proteomes" id="UP000005239">
    <property type="component" value="Unassembled WGS sequence"/>
</dbReference>
<sequence length="58" mass="6308">MFRMGGPEAAPPAPRSKYALINTIYHEPFNWAVTKGALGFIFGVIVARSVSEEWAASP</sequence>